<evidence type="ECO:0000313" key="3">
    <source>
        <dbReference type="Proteomes" id="UP000321172"/>
    </source>
</evidence>
<evidence type="ECO:0000259" key="1">
    <source>
        <dbReference type="Pfam" id="PF11984"/>
    </source>
</evidence>
<sequence>MTLDRRDLLAGLACAGGLGLAEWLRPRTPVVLMPPGGKLTNLVPQQLGPWSQGQEGDIVVPRTEGSLASRLYGDQLARIYYRADQANMPMMLSIAYGSRQSDSLQLHRPEACYPAVGFTVGPPRSLMLDLGVTQVPAVALTATVRDRIEDLVYWTRMGRRFPRNEAEQREMRFANAIEGLVPDGALVRASAIRTNPDMPVFGAVEAFLKALASSLGRDGRKVLLAAEG</sequence>
<reference evidence="2 3" key="1">
    <citation type="journal article" date="2013" name="J. Microbiol. Biotechnol.">
        <title>Novosphingobium ginsenosidimutans sp. nov., with the ability to convert ginsenoside.</title>
        <authorList>
            <person name="Kim J.K."/>
            <person name="He D."/>
            <person name="Liu Q.M."/>
            <person name="Park H.Y."/>
            <person name="Jung M.S."/>
            <person name="Yoon M.H."/>
            <person name="Kim S.C."/>
            <person name="Im W.T."/>
        </authorList>
    </citation>
    <scope>NUCLEOTIDE SEQUENCE [LARGE SCALE GENOMIC DNA]</scope>
    <source>
        <strain evidence="2 3">FW-6</strain>
    </source>
</reference>
<dbReference type="RefSeq" id="WP_147091296.1">
    <property type="nucleotide sequence ID" value="NZ_BAABJD010000002.1"/>
</dbReference>
<proteinExistence type="predicted"/>
<dbReference type="KEGG" id="ngf:FRF71_14335"/>
<feature type="domain" description="Methanolan biosynthesis EpsI" evidence="1">
    <location>
        <begin position="9"/>
        <end position="216"/>
    </location>
</feature>
<dbReference type="Proteomes" id="UP000321172">
    <property type="component" value="Chromosome"/>
</dbReference>
<dbReference type="InterPro" id="IPR014263">
    <property type="entry name" value="Methanolan_biosynth_EpsI"/>
</dbReference>
<accession>A0A5B8S9P4</accession>
<dbReference type="EMBL" id="CP042345">
    <property type="protein sequence ID" value="QEA17217.1"/>
    <property type="molecule type" value="Genomic_DNA"/>
</dbReference>
<protein>
    <submittedName>
        <fullName evidence="2">EpsI family protein</fullName>
    </submittedName>
</protein>
<keyword evidence="3" id="KW-1185">Reference proteome</keyword>
<organism evidence="2 3">
    <name type="scientific">Novosphingobium ginsenosidimutans</name>
    <dbReference type="NCBI Taxonomy" id="1176536"/>
    <lineage>
        <taxon>Bacteria</taxon>
        <taxon>Pseudomonadati</taxon>
        <taxon>Pseudomonadota</taxon>
        <taxon>Alphaproteobacteria</taxon>
        <taxon>Sphingomonadales</taxon>
        <taxon>Sphingomonadaceae</taxon>
        <taxon>Novosphingobium</taxon>
    </lineage>
</organism>
<evidence type="ECO:0000313" key="2">
    <source>
        <dbReference type="EMBL" id="QEA17217.1"/>
    </source>
</evidence>
<dbReference type="AlphaFoldDB" id="A0A5B8S9P4"/>
<dbReference type="Pfam" id="PF11984">
    <property type="entry name" value="DUF3485"/>
    <property type="match status" value="1"/>
</dbReference>
<dbReference type="NCBIfam" id="TIGR02914">
    <property type="entry name" value="EpsI_fam"/>
    <property type="match status" value="1"/>
</dbReference>
<name>A0A5B8S9P4_9SPHN</name>
<gene>
    <name evidence="2" type="primary">epsI</name>
    <name evidence="2" type="ORF">FRF71_14335</name>
</gene>
<dbReference type="OrthoDB" id="8208147at2"/>